<comment type="subcellular location">
    <subcellularLocation>
        <location evidence="1">Cytoplasm</location>
        <location evidence="1">Cytoskeleton</location>
    </subcellularLocation>
</comment>
<accession>A0AAX4H716</accession>
<dbReference type="KEGG" id="asau:88172638"/>
<gene>
    <name evidence="9" type="ORF">PUMCH_001573</name>
</gene>
<dbReference type="SMART" id="SM00102">
    <property type="entry name" value="ADF"/>
    <property type="match status" value="2"/>
</dbReference>
<evidence type="ECO:0000256" key="3">
    <source>
        <dbReference type="ARBA" id="ARBA00022490"/>
    </source>
</evidence>
<dbReference type="EMBL" id="CP138895">
    <property type="protein sequence ID" value="WPK24305.1"/>
    <property type="molecule type" value="Genomic_DNA"/>
</dbReference>
<evidence type="ECO:0000256" key="2">
    <source>
        <dbReference type="ARBA" id="ARBA00009557"/>
    </source>
</evidence>
<evidence type="ECO:0000313" key="10">
    <source>
        <dbReference type="Proteomes" id="UP001338582"/>
    </source>
</evidence>
<feature type="domain" description="ADF-H" evidence="8">
    <location>
        <begin position="176"/>
        <end position="315"/>
    </location>
</feature>
<comment type="similarity">
    <text evidence="2">Belongs to the actin-binding proteins ADF family. Twinfilin subfamily.</text>
</comment>
<feature type="domain" description="ADF-H" evidence="8">
    <location>
        <begin position="1"/>
        <end position="138"/>
    </location>
</feature>
<dbReference type="GO" id="GO:0051015">
    <property type="term" value="F:actin filament binding"/>
    <property type="evidence" value="ECO:0007669"/>
    <property type="project" value="TreeGrafter"/>
</dbReference>
<dbReference type="PROSITE" id="PS51263">
    <property type="entry name" value="ADF_H"/>
    <property type="match status" value="2"/>
</dbReference>
<evidence type="ECO:0000256" key="4">
    <source>
        <dbReference type="ARBA" id="ARBA00022737"/>
    </source>
</evidence>
<keyword evidence="6" id="KW-0206">Cytoskeleton</keyword>
<evidence type="ECO:0000256" key="6">
    <source>
        <dbReference type="ARBA" id="ARBA00023212"/>
    </source>
</evidence>
<dbReference type="GeneID" id="88172638"/>
<dbReference type="SUPFAM" id="SSF55753">
    <property type="entry name" value="Actin depolymerizing proteins"/>
    <property type="match status" value="2"/>
</dbReference>
<dbReference type="PANTHER" id="PTHR13759:SF1">
    <property type="entry name" value="TWINFILIN"/>
    <property type="match status" value="1"/>
</dbReference>
<protein>
    <recommendedName>
        <fullName evidence="8">ADF-H domain-containing protein</fullName>
    </recommendedName>
</protein>
<evidence type="ECO:0000256" key="7">
    <source>
        <dbReference type="ARBA" id="ARBA00038532"/>
    </source>
</evidence>
<proteinExistence type="inferred from homology"/>
<dbReference type="Proteomes" id="UP001338582">
    <property type="component" value="Chromosome 2"/>
</dbReference>
<dbReference type="Gene3D" id="3.40.20.10">
    <property type="entry name" value="Severin"/>
    <property type="match status" value="2"/>
</dbReference>
<dbReference type="InterPro" id="IPR029006">
    <property type="entry name" value="ADF-H/Gelsolin-like_dom_sf"/>
</dbReference>
<dbReference type="Pfam" id="PF00241">
    <property type="entry name" value="Cofilin_ADF"/>
    <property type="match status" value="2"/>
</dbReference>
<dbReference type="GO" id="GO:0051016">
    <property type="term" value="P:barbed-end actin filament capping"/>
    <property type="evidence" value="ECO:0007669"/>
    <property type="project" value="TreeGrafter"/>
</dbReference>
<dbReference type="GO" id="GO:0030042">
    <property type="term" value="P:actin filament depolymerization"/>
    <property type="evidence" value="ECO:0007669"/>
    <property type="project" value="TreeGrafter"/>
</dbReference>
<reference evidence="9 10" key="1">
    <citation type="submission" date="2023-10" db="EMBL/GenBank/DDBJ databases">
        <title>Draft Genome Sequence of Candida saopaulonensis from a very Premature Infant with Sepsis.</title>
        <authorList>
            <person name="Ning Y."/>
            <person name="Dai R."/>
            <person name="Xiao M."/>
            <person name="Xu Y."/>
            <person name="Yan Q."/>
            <person name="Zhang L."/>
        </authorList>
    </citation>
    <scope>NUCLEOTIDE SEQUENCE [LARGE SCALE GENOMIC DNA]</scope>
    <source>
        <strain evidence="9 10">19XY460</strain>
    </source>
</reference>
<evidence type="ECO:0000256" key="1">
    <source>
        <dbReference type="ARBA" id="ARBA00004245"/>
    </source>
</evidence>
<organism evidence="9 10">
    <name type="scientific">Australozyma saopauloensis</name>
    <dbReference type="NCBI Taxonomy" id="291208"/>
    <lineage>
        <taxon>Eukaryota</taxon>
        <taxon>Fungi</taxon>
        <taxon>Dikarya</taxon>
        <taxon>Ascomycota</taxon>
        <taxon>Saccharomycotina</taxon>
        <taxon>Pichiomycetes</taxon>
        <taxon>Metschnikowiaceae</taxon>
        <taxon>Australozyma</taxon>
    </lineage>
</organism>
<keyword evidence="3" id="KW-0963">Cytoplasm</keyword>
<dbReference type="InterPro" id="IPR002108">
    <property type="entry name" value="ADF-H"/>
</dbReference>
<sequence length="335" mass="36910">MSSRSGITASPEVVDAFNLNKTSAIVVTLSSDATQLVHDDDFLPPKVADSESILELLQSHLKAIYPEPRYVIVDHLSSGERVFVSFVPDDAPVRQKMLFASTKNTFLQQLGSAIANKNILSFTELAEWEYAAFSAALRMPEAEVSLTDKEKSLQVLDSLLSLSMSGLGNQLPSMSTVSSTALFFRIDSALDAVLKLDLRHKLVVMSIDTEKEVLCLHAEESGVSVNDLITAASKLVPLDPVPVYLLYGYTQSHIAFIYSCASGCKVKARMLYAANKQGLLSHLKSDYFSANQLDQVIEVGDLDELELSQFQFVEKQNLEPTTQLKFSKPKGPRRK</sequence>
<keyword evidence="10" id="KW-1185">Reference proteome</keyword>
<evidence type="ECO:0000259" key="8">
    <source>
        <dbReference type="PROSITE" id="PS51263"/>
    </source>
</evidence>
<dbReference type="InterPro" id="IPR028458">
    <property type="entry name" value="Twinfilin"/>
</dbReference>
<comment type="subunit">
    <text evidence="7">Interacts with G-actin; ADP-actin form.</text>
</comment>
<dbReference type="GO" id="GO:0005737">
    <property type="term" value="C:cytoplasm"/>
    <property type="evidence" value="ECO:0007669"/>
    <property type="project" value="TreeGrafter"/>
</dbReference>
<dbReference type="GO" id="GO:0003785">
    <property type="term" value="F:actin monomer binding"/>
    <property type="evidence" value="ECO:0007669"/>
    <property type="project" value="TreeGrafter"/>
</dbReference>
<evidence type="ECO:0000313" key="9">
    <source>
        <dbReference type="EMBL" id="WPK24305.1"/>
    </source>
</evidence>
<dbReference type="GO" id="GO:0005884">
    <property type="term" value="C:actin filament"/>
    <property type="evidence" value="ECO:0007669"/>
    <property type="project" value="TreeGrafter"/>
</dbReference>
<name>A0AAX4H716_9ASCO</name>
<keyword evidence="4" id="KW-0677">Repeat</keyword>
<dbReference type="RefSeq" id="XP_062876688.1">
    <property type="nucleotide sequence ID" value="XM_063020618.1"/>
</dbReference>
<keyword evidence="5" id="KW-0009">Actin-binding</keyword>
<evidence type="ECO:0000256" key="5">
    <source>
        <dbReference type="ARBA" id="ARBA00023203"/>
    </source>
</evidence>
<dbReference type="PANTHER" id="PTHR13759">
    <property type="entry name" value="TWINFILIN"/>
    <property type="match status" value="1"/>
</dbReference>
<dbReference type="CDD" id="cd11285">
    <property type="entry name" value="ADF_Twf-N_like"/>
    <property type="match status" value="1"/>
</dbReference>
<dbReference type="AlphaFoldDB" id="A0AAX4H716"/>